<feature type="domain" description="CCHC-type" evidence="4">
    <location>
        <begin position="303"/>
        <end position="316"/>
    </location>
</feature>
<protein>
    <recommendedName>
        <fullName evidence="7">C3H1-type domain-containing protein</fullName>
    </recommendedName>
</protein>
<feature type="domain" description="C3H1-type" evidence="3">
    <location>
        <begin position="343"/>
        <end position="371"/>
    </location>
</feature>
<evidence type="ECO:0000259" key="3">
    <source>
        <dbReference type="PROSITE" id="PS50103"/>
    </source>
</evidence>
<dbReference type="Proteomes" id="UP000308730">
    <property type="component" value="Unassembled WGS sequence"/>
</dbReference>
<dbReference type="OrthoDB" id="3248529at2759"/>
<evidence type="ECO:0000313" key="6">
    <source>
        <dbReference type="Proteomes" id="UP000308730"/>
    </source>
</evidence>
<gene>
    <name evidence="5" type="ORF">EUX98_g9659</name>
</gene>
<dbReference type="GO" id="GO:0008270">
    <property type="term" value="F:zinc ion binding"/>
    <property type="evidence" value="ECO:0007669"/>
    <property type="project" value="UniProtKB-KW"/>
</dbReference>
<feature type="region of interest" description="Disordered" evidence="2">
    <location>
        <begin position="1"/>
        <end position="55"/>
    </location>
</feature>
<dbReference type="PROSITE" id="PS50103">
    <property type="entry name" value="ZF_C3H1"/>
    <property type="match status" value="1"/>
</dbReference>
<evidence type="ECO:0000313" key="5">
    <source>
        <dbReference type="EMBL" id="THH14005.1"/>
    </source>
</evidence>
<dbReference type="GO" id="GO:0003676">
    <property type="term" value="F:nucleic acid binding"/>
    <property type="evidence" value="ECO:0007669"/>
    <property type="project" value="InterPro"/>
</dbReference>
<dbReference type="PROSITE" id="PS50158">
    <property type="entry name" value="ZF_CCHC"/>
    <property type="match status" value="1"/>
</dbReference>
<evidence type="ECO:0000256" key="1">
    <source>
        <dbReference type="PROSITE-ProRule" id="PRU00723"/>
    </source>
</evidence>
<dbReference type="InterPro" id="IPR000571">
    <property type="entry name" value="Znf_CCCH"/>
</dbReference>
<keyword evidence="6" id="KW-1185">Reference proteome</keyword>
<keyword evidence="1" id="KW-0863">Zinc-finger</keyword>
<evidence type="ECO:0008006" key="7">
    <source>
        <dbReference type="Google" id="ProtNLM"/>
    </source>
</evidence>
<evidence type="ECO:0000259" key="4">
    <source>
        <dbReference type="PROSITE" id="PS50158"/>
    </source>
</evidence>
<keyword evidence="1" id="KW-0862">Zinc</keyword>
<dbReference type="InterPro" id="IPR001878">
    <property type="entry name" value="Znf_CCHC"/>
</dbReference>
<dbReference type="AlphaFoldDB" id="A0A4S4LPN4"/>
<organism evidence="5 6">
    <name type="scientific">Antrodiella citrinella</name>
    <dbReference type="NCBI Taxonomy" id="2447956"/>
    <lineage>
        <taxon>Eukaryota</taxon>
        <taxon>Fungi</taxon>
        <taxon>Dikarya</taxon>
        <taxon>Basidiomycota</taxon>
        <taxon>Agaricomycotina</taxon>
        <taxon>Agaricomycetes</taxon>
        <taxon>Polyporales</taxon>
        <taxon>Steccherinaceae</taxon>
        <taxon>Antrodiella</taxon>
    </lineage>
</organism>
<reference evidence="5 6" key="1">
    <citation type="submission" date="2019-02" db="EMBL/GenBank/DDBJ databases">
        <title>Genome sequencing of the rare red list fungi Antrodiella citrinella (Flaviporus citrinellus).</title>
        <authorList>
            <person name="Buettner E."/>
            <person name="Kellner H."/>
        </authorList>
    </citation>
    <scope>NUCLEOTIDE SEQUENCE [LARGE SCALE GENOMIC DNA]</scope>
    <source>
        <strain evidence="5 6">DSM 108506</strain>
    </source>
</reference>
<accession>A0A4S4LPN4</accession>
<comment type="caution">
    <text evidence="5">The sequence shown here is derived from an EMBL/GenBank/DDBJ whole genome shotgun (WGS) entry which is preliminary data.</text>
</comment>
<proteinExistence type="predicted"/>
<keyword evidence="1" id="KW-0479">Metal-binding</keyword>
<name>A0A4S4LPN4_9APHY</name>
<sequence>MAHEHLALNFGEAGAAGAQPPAPRDQEDVPNPATTENGDTGTDGMPATSTHGDTEEQATVIEKSAAVQPVFEMFTDAEAVERVRATALAIAGEQGKKKVLPPIRYGFKSSPLELSVSTRIDNAFAAFDFVPYPVVIGSRALGADNDKSFTLGLDGSITAKGFSMQGQLDMPDSQWRVAASAAEDLTLKHHGAERGRALAAHHRVVENLNHSHGRRIAMEYDVQQRRIVARCNQHDISTLDANALTLIATAQLRTQSASTGVSLATNPPAYAKRNRTEYISDAQPQAAKRPRNSTNSNSAPPLCFRCGITGHLPAACSSTTTSAGRPCARIAPGATSPNSILAANGLQFCYNWARSSSCRFGTECNNHHACSICEDTDHGASACSRRK</sequence>
<evidence type="ECO:0000256" key="2">
    <source>
        <dbReference type="SAM" id="MobiDB-lite"/>
    </source>
</evidence>
<feature type="zinc finger region" description="C3H1-type" evidence="1">
    <location>
        <begin position="343"/>
        <end position="371"/>
    </location>
</feature>
<dbReference type="EMBL" id="SGPM01000994">
    <property type="protein sequence ID" value="THH14005.1"/>
    <property type="molecule type" value="Genomic_DNA"/>
</dbReference>